<keyword evidence="3" id="KW-1185">Reference proteome</keyword>
<dbReference type="AlphaFoldDB" id="A0A0R1VH85"/>
<feature type="chain" id="PRO_5006412256" evidence="1">
    <location>
        <begin position="22"/>
        <end position="369"/>
    </location>
</feature>
<keyword evidence="2" id="KW-0449">Lipoprotein</keyword>
<comment type="caution">
    <text evidence="2">The sequence shown here is derived from an EMBL/GenBank/DDBJ whole genome shotgun (WGS) entry which is preliminary data.</text>
</comment>
<proteinExistence type="predicted"/>
<dbReference type="EMBL" id="AZFN01000011">
    <property type="protein sequence ID" value="KRM02438.1"/>
    <property type="molecule type" value="Genomic_DNA"/>
</dbReference>
<dbReference type="CDD" id="cd13441">
    <property type="entry name" value="CamS_repeat_1"/>
    <property type="match status" value="1"/>
</dbReference>
<dbReference type="PATRIC" id="fig|1423749.3.peg.258"/>
<evidence type="ECO:0000313" key="2">
    <source>
        <dbReference type="EMBL" id="KRM02438.1"/>
    </source>
</evidence>
<evidence type="ECO:0000313" key="3">
    <source>
        <dbReference type="Proteomes" id="UP000051739"/>
    </source>
</evidence>
<organism evidence="2 3">
    <name type="scientific">Limosilactobacillus gastricus DSM 16045</name>
    <dbReference type="NCBI Taxonomy" id="1423749"/>
    <lineage>
        <taxon>Bacteria</taxon>
        <taxon>Bacillati</taxon>
        <taxon>Bacillota</taxon>
        <taxon>Bacilli</taxon>
        <taxon>Lactobacillales</taxon>
        <taxon>Lactobacillaceae</taxon>
        <taxon>Limosilactobacillus</taxon>
    </lineage>
</organism>
<dbReference type="Gene3D" id="3.10.570.10">
    <property type="entry name" value="sex pheromone staph- cam373 precursor domain"/>
    <property type="match status" value="1"/>
</dbReference>
<protein>
    <submittedName>
        <fullName evidence="2">Lipoprotein</fullName>
    </submittedName>
</protein>
<dbReference type="Proteomes" id="UP000051739">
    <property type="component" value="Unassembled WGS sequence"/>
</dbReference>
<dbReference type="CDD" id="cd13440">
    <property type="entry name" value="CamS_repeat_2"/>
    <property type="match status" value="1"/>
</dbReference>
<dbReference type="PROSITE" id="PS51257">
    <property type="entry name" value="PROKAR_LIPOPROTEIN"/>
    <property type="match status" value="1"/>
</dbReference>
<name>A0A0R1VH85_9LACO</name>
<gene>
    <name evidence="2" type="ORF">FC60_GL000258</name>
</gene>
<feature type="signal peptide" evidence="1">
    <location>
        <begin position="1"/>
        <end position="21"/>
    </location>
</feature>
<reference evidence="2 3" key="1">
    <citation type="journal article" date="2015" name="Genome Announc.">
        <title>Expanding the biotechnology potential of lactobacilli through comparative genomics of 213 strains and associated genera.</title>
        <authorList>
            <person name="Sun Z."/>
            <person name="Harris H.M."/>
            <person name="McCann A."/>
            <person name="Guo C."/>
            <person name="Argimon S."/>
            <person name="Zhang W."/>
            <person name="Yang X."/>
            <person name="Jeffery I.B."/>
            <person name="Cooney J.C."/>
            <person name="Kagawa T.F."/>
            <person name="Liu W."/>
            <person name="Song Y."/>
            <person name="Salvetti E."/>
            <person name="Wrobel A."/>
            <person name="Rasinkangas P."/>
            <person name="Parkhill J."/>
            <person name="Rea M.C."/>
            <person name="O'Sullivan O."/>
            <person name="Ritari J."/>
            <person name="Douillard F.P."/>
            <person name="Paul Ross R."/>
            <person name="Yang R."/>
            <person name="Briner A.E."/>
            <person name="Felis G.E."/>
            <person name="de Vos W.M."/>
            <person name="Barrangou R."/>
            <person name="Klaenhammer T.R."/>
            <person name="Caufield P.W."/>
            <person name="Cui Y."/>
            <person name="Zhang H."/>
            <person name="O'Toole P.W."/>
        </authorList>
    </citation>
    <scope>NUCLEOTIDE SEQUENCE [LARGE SCALE GENOMIC DNA]</scope>
    <source>
        <strain evidence="2 3">DSM 16045</strain>
    </source>
</reference>
<keyword evidence="1" id="KW-0732">Signal</keyword>
<dbReference type="RefSeq" id="WP_007122444.1">
    <property type="nucleotide sequence ID" value="NZ_AZFN01000011.1"/>
</dbReference>
<dbReference type="InterPro" id="IPR011426">
    <property type="entry name" value="CamS"/>
</dbReference>
<evidence type="ECO:0000256" key="1">
    <source>
        <dbReference type="SAM" id="SignalP"/>
    </source>
</evidence>
<accession>A0A0R1VH85</accession>
<dbReference type="PIRSF" id="PIRSF012509">
    <property type="entry name" value="CamS"/>
    <property type="match status" value="1"/>
</dbReference>
<dbReference type="Pfam" id="PF07537">
    <property type="entry name" value="CamS"/>
    <property type="match status" value="1"/>
</dbReference>
<sequence>MKLLKRMLTVGMLAGLSIGLAACSTSSKSKVTTLSSGGSGNYRTVVVNGKYRTSKSRGVNSSNGNSTASLKSFDSGLTTVAKRIFSTKTYIFQEGQYLSSTTINHWLARVSSNAAGLNPKKGSSDDPNPEYIQQIEEQDYMTQDGNNLKLRGMVIGIAVNSEYQYQKETDGPYYTKTISKAEGLAKGKEAAAKILKRLRKNSKLKNIPIVIAIYRQASSDSLVGGNYVAYSRNNGSTISEWHKLNYSTKILPKSSDATSTTEDDQSDDSNFTNFKNKVQNFFPNISGVTAQAQYYNGELSGMNISVTTQFYSSSEIQSFTQYIERQAKKYLPSGIPIEIKIQTSDNEIQSVVYRNSNSDDYESHVFSSY</sequence>